<dbReference type="PANTHER" id="PTHR23099:SF0">
    <property type="entry name" value="GERM CELL NUCLEAR ACIDIC PROTEIN"/>
    <property type="match status" value="1"/>
</dbReference>
<gene>
    <name evidence="2" type="ORF">Bca52824_051589</name>
</gene>
<dbReference type="AlphaFoldDB" id="A0A8X7R0Q3"/>
<name>A0A8X7R0Q3_BRACI</name>
<feature type="transmembrane region" description="Helical" evidence="1">
    <location>
        <begin position="276"/>
        <end position="303"/>
    </location>
</feature>
<dbReference type="SUPFAM" id="SSF54928">
    <property type="entry name" value="RNA-binding domain, RBD"/>
    <property type="match status" value="1"/>
</dbReference>
<dbReference type="PANTHER" id="PTHR23099">
    <property type="entry name" value="TRANSCRIPTIONAL REGULATOR"/>
    <property type="match status" value="1"/>
</dbReference>
<sequence length="313" mass="33993">MEGGGGVKLHVGGLGESVGRYDLLKIFSSMGSVDAVEFVRTKGRSFVYIDFFEKSLPKLFSTHRGYDECRKGKLSLEGYNVDLDMDEGKAGEAPFEACSKSWLQRASWTQLVSDKNASFSITQLFPDLASDSREEARVNSNGDGQFSNSNQNDGGMKQRDHSLFLDCLSFVEYDCLPYVPFGLSGSVAGSSVPKISYASMFVLFKGSSIWCFVASACDAELLIVKAASVAVSIPGVRPVHVLSNSQSFILLLSTIGVEFRGLLNDIMCCLCVMLAPILWCYISLLCFAMVASDVLACLVLLLLNVNNFSSNGD</sequence>
<keyword evidence="1" id="KW-0812">Transmembrane</keyword>
<reference evidence="2 3" key="1">
    <citation type="submission" date="2020-02" db="EMBL/GenBank/DDBJ databases">
        <authorList>
            <person name="Ma Q."/>
            <person name="Huang Y."/>
            <person name="Song X."/>
            <person name="Pei D."/>
        </authorList>
    </citation>
    <scope>NUCLEOTIDE SEQUENCE [LARGE SCALE GENOMIC DNA]</scope>
    <source>
        <strain evidence="2">Sxm20200214</strain>
        <tissue evidence="2">Leaf</tissue>
    </source>
</reference>
<dbReference type="InterPro" id="IPR035979">
    <property type="entry name" value="RBD_domain_sf"/>
</dbReference>
<dbReference type="GO" id="GO:0003676">
    <property type="term" value="F:nucleic acid binding"/>
    <property type="evidence" value="ECO:0007669"/>
    <property type="project" value="InterPro"/>
</dbReference>
<proteinExistence type="predicted"/>
<evidence type="ECO:0008006" key="4">
    <source>
        <dbReference type="Google" id="ProtNLM"/>
    </source>
</evidence>
<evidence type="ECO:0000313" key="3">
    <source>
        <dbReference type="Proteomes" id="UP000886595"/>
    </source>
</evidence>
<organism evidence="2 3">
    <name type="scientific">Brassica carinata</name>
    <name type="common">Ethiopian mustard</name>
    <name type="synonym">Abyssinian cabbage</name>
    <dbReference type="NCBI Taxonomy" id="52824"/>
    <lineage>
        <taxon>Eukaryota</taxon>
        <taxon>Viridiplantae</taxon>
        <taxon>Streptophyta</taxon>
        <taxon>Embryophyta</taxon>
        <taxon>Tracheophyta</taxon>
        <taxon>Spermatophyta</taxon>
        <taxon>Magnoliopsida</taxon>
        <taxon>eudicotyledons</taxon>
        <taxon>Gunneridae</taxon>
        <taxon>Pentapetalae</taxon>
        <taxon>rosids</taxon>
        <taxon>malvids</taxon>
        <taxon>Brassicales</taxon>
        <taxon>Brassicaceae</taxon>
        <taxon>Brassiceae</taxon>
        <taxon>Brassica</taxon>
    </lineage>
</organism>
<dbReference type="GO" id="GO:0005634">
    <property type="term" value="C:nucleus"/>
    <property type="evidence" value="ECO:0007669"/>
    <property type="project" value="TreeGrafter"/>
</dbReference>
<keyword evidence="1" id="KW-1133">Transmembrane helix</keyword>
<keyword evidence="3" id="KW-1185">Reference proteome</keyword>
<accession>A0A8X7R0Q3</accession>
<dbReference type="Proteomes" id="UP000886595">
    <property type="component" value="Unassembled WGS sequence"/>
</dbReference>
<dbReference type="EMBL" id="JAAMPC010000011">
    <property type="protein sequence ID" value="KAG2280369.1"/>
    <property type="molecule type" value="Genomic_DNA"/>
</dbReference>
<dbReference type="OrthoDB" id="21643at2759"/>
<keyword evidence="1" id="KW-0472">Membrane</keyword>
<evidence type="ECO:0000313" key="2">
    <source>
        <dbReference type="EMBL" id="KAG2280369.1"/>
    </source>
</evidence>
<protein>
    <recommendedName>
        <fullName evidence="4">RRM domain-containing protein</fullName>
    </recommendedName>
</protein>
<comment type="caution">
    <text evidence="2">The sequence shown here is derived from an EMBL/GenBank/DDBJ whole genome shotgun (WGS) entry which is preliminary data.</text>
</comment>
<evidence type="ECO:0000256" key="1">
    <source>
        <dbReference type="SAM" id="Phobius"/>
    </source>
</evidence>